<dbReference type="PANTHER" id="PTHR34035">
    <property type="entry name" value="TESTIS-EXPRESSED PROTEIN 47"/>
    <property type="match status" value="1"/>
</dbReference>
<sequence length="251" mass="29083">MEVRKTKSSPVEKIGTSLFHHLLDKRTLLNPKEEVKYLLHRLIFIAYISPELADKRDLGAHYEQLYQKLQQFYQGDGVTGLLLIYPSYVVHTIESSSDVLFSVLRDLRNMQEHRNRTLIVDPKILVMSHDIPNRLFQQWSYKVLKLPARTLVDKSHREPTEKLVSESLTLLLRLGTYLLRTPKCDNSSKTPPDSILDKVPELIIPQDTIGDLLEREELLSSQKYLETYDSPLNIVMDSERVWPPSEHLGPI</sequence>
<name>W5N6I6_LEPOC</name>
<dbReference type="Proteomes" id="UP000018468">
    <property type="component" value="Linkage group LG10"/>
</dbReference>
<dbReference type="STRING" id="7918.ENSLOCP00000016245"/>
<dbReference type="SMART" id="SM01034">
    <property type="entry name" value="BLUF"/>
    <property type="match status" value="1"/>
</dbReference>
<dbReference type="Ensembl" id="ENSLOCT00000016275.1">
    <property type="protein sequence ID" value="ENSLOCP00000016245.1"/>
    <property type="gene ID" value="ENSLOCG00000013188.1"/>
</dbReference>
<dbReference type="InParanoid" id="W5N6I6"/>
<dbReference type="Bgee" id="ENSLOCG00000013188">
    <property type="expression patterns" value="Expressed in pharyngeal gill and 7 other cell types or tissues"/>
</dbReference>
<proteinExistence type="predicted"/>
<dbReference type="InterPro" id="IPR036046">
    <property type="entry name" value="Acylphosphatase-like_dom_sf"/>
</dbReference>
<reference evidence="2" key="3">
    <citation type="submission" date="2025-09" db="UniProtKB">
        <authorList>
            <consortium name="Ensembl"/>
        </authorList>
    </citation>
    <scope>IDENTIFICATION</scope>
</reference>
<dbReference type="HOGENOM" id="CLU_089495_0_0_1"/>
<reference evidence="3" key="1">
    <citation type="submission" date="2011-12" db="EMBL/GenBank/DDBJ databases">
        <title>The Draft Genome of Lepisosteus oculatus.</title>
        <authorList>
            <consortium name="The Broad Institute Genome Assembly &amp; Analysis Group"/>
            <consortium name="Computational R&amp;D Group"/>
            <consortium name="and Sequencing Platform"/>
            <person name="Di Palma F."/>
            <person name="Alfoldi J."/>
            <person name="Johnson J."/>
            <person name="Berlin A."/>
            <person name="Gnerre S."/>
            <person name="Jaffe D."/>
            <person name="MacCallum I."/>
            <person name="Young S."/>
            <person name="Walker B.J."/>
            <person name="Lander E.S."/>
            <person name="Lindblad-Toh K."/>
        </authorList>
    </citation>
    <scope>NUCLEOTIDE SEQUENCE [LARGE SCALE GENOMIC DNA]</scope>
</reference>
<dbReference type="GeneTree" id="ENSGT00390000005565"/>
<organism evidence="2 3">
    <name type="scientific">Lepisosteus oculatus</name>
    <name type="common">Spotted gar</name>
    <dbReference type="NCBI Taxonomy" id="7918"/>
    <lineage>
        <taxon>Eukaryota</taxon>
        <taxon>Metazoa</taxon>
        <taxon>Chordata</taxon>
        <taxon>Craniata</taxon>
        <taxon>Vertebrata</taxon>
        <taxon>Euteleostomi</taxon>
        <taxon>Actinopterygii</taxon>
        <taxon>Neopterygii</taxon>
        <taxon>Holostei</taxon>
        <taxon>Semionotiformes</taxon>
        <taxon>Lepisosteidae</taxon>
        <taxon>Lepisosteus</taxon>
    </lineage>
</organism>
<dbReference type="InterPro" id="IPR007024">
    <property type="entry name" value="BLUF_domain"/>
</dbReference>
<accession>W5N6I6</accession>
<feature type="domain" description="BLUF" evidence="1">
    <location>
        <begin position="42"/>
        <end position="142"/>
    </location>
</feature>
<dbReference type="PROSITE" id="PS50925">
    <property type="entry name" value="BLUF"/>
    <property type="match status" value="1"/>
</dbReference>
<evidence type="ECO:0000259" key="1">
    <source>
        <dbReference type="PROSITE" id="PS50925"/>
    </source>
</evidence>
<protein>
    <recommendedName>
        <fullName evidence="1">BLUF domain-containing protein</fullName>
    </recommendedName>
</protein>
<evidence type="ECO:0000313" key="3">
    <source>
        <dbReference type="Proteomes" id="UP000018468"/>
    </source>
</evidence>
<dbReference type="InterPro" id="IPR055308">
    <property type="entry name" value="TEX47-like"/>
</dbReference>
<dbReference type="OMA" id="MDSERTW"/>
<dbReference type="EMBL" id="AHAT01000416">
    <property type="status" value="NOT_ANNOTATED_CDS"/>
    <property type="molecule type" value="Genomic_DNA"/>
</dbReference>
<dbReference type="GO" id="GO:0009882">
    <property type="term" value="F:blue light photoreceptor activity"/>
    <property type="evidence" value="ECO:0007669"/>
    <property type="project" value="InterPro"/>
</dbReference>
<dbReference type="SUPFAM" id="SSF54975">
    <property type="entry name" value="Acylphosphatase/BLUF domain-like"/>
    <property type="match status" value="1"/>
</dbReference>
<keyword evidence="3" id="KW-1185">Reference proteome</keyword>
<dbReference type="GO" id="GO:0071949">
    <property type="term" value="F:FAD binding"/>
    <property type="evidence" value="ECO:0007669"/>
    <property type="project" value="InterPro"/>
</dbReference>
<dbReference type="AlphaFoldDB" id="W5N6I6"/>
<evidence type="ECO:0000313" key="2">
    <source>
        <dbReference type="Ensembl" id="ENSLOCP00000016245.1"/>
    </source>
</evidence>
<dbReference type="PANTHER" id="PTHR34035:SF1">
    <property type="entry name" value="TESTIS-EXPRESSED PROTEIN 47"/>
    <property type="match status" value="1"/>
</dbReference>
<reference evidence="2" key="2">
    <citation type="submission" date="2025-08" db="UniProtKB">
        <authorList>
            <consortium name="Ensembl"/>
        </authorList>
    </citation>
    <scope>IDENTIFICATION</scope>
</reference>
<dbReference type="Pfam" id="PF24787">
    <property type="entry name" value="TEX47"/>
    <property type="match status" value="1"/>
</dbReference>
<dbReference type="eggNOG" id="ENOG502RYKR">
    <property type="taxonomic scope" value="Eukaryota"/>
</dbReference>
<dbReference type="Gene3D" id="3.30.70.100">
    <property type="match status" value="1"/>
</dbReference>